<feature type="region of interest" description="Disordered" evidence="1">
    <location>
        <begin position="1"/>
        <end position="25"/>
    </location>
</feature>
<comment type="caution">
    <text evidence="2">The sequence shown here is derived from an EMBL/GenBank/DDBJ whole genome shotgun (WGS) entry which is preliminary data.</text>
</comment>
<feature type="compositionally biased region" description="Low complexity" evidence="1">
    <location>
        <begin position="9"/>
        <end position="21"/>
    </location>
</feature>
<keyword evidence="4" id="KW-1185">Reference proteome</keyword>
<evidence type="ECO:0000313" key="4">
    <source>
        <dbReference type="Proteomes" id="UP001214638"/>
    </source>
</evidence>
<dbReference type="AlphaFoldDB" id="A0AAD9PGR5"/>
<reference evidence="2" key="1">
    <citation type="journal article" date="2023" name="Nat. Microbiol.">
        <title>Babesia duncani multi-omics identifies virulence factors and drug targets.</title>
        <authorList>
            <person name="Singh P."/>
            <person name="Lonardi S."/>
            <person name="Liang Q."/>
            <person name="Vydyam P."/>
            <person name="Khabirova E."/>
            <person name="Fang T."/>
            <person name="Gihaz S."/>
            <person name="Thekkiniath J."/>
            <person name="Munshi M."/>
            <person name="Abel S."/>
            <person name="Ciampossin L."/>
            <person name="Batugedara G."/>
            <person name="Gupta M."/>
            <person name="Lu X.M."/>
            <person name="Lenz T."/>
            <person name="Chakravarty S."/>
            <person name="Cornillot E."/>
            <person name="Hu Y."/>
            <person name="Ma W."/>
            <person name="Gonzalez L.M."/>
            <person name="Sanchez S."/>
            <person name="Estrada K."/>
            <person name="Sanchez-Flores A."/>
            <person name="Montero E."/>
            <person name="Harb O.S."/>
            <person name="Le Roch K.G."/>
            <person name="Mamoun C.B."/>
        </authorList>
    </citation>
    <scope>NUCLEOTIDE SEQUENCE</scope>
    <source>
        <strain evidence="3">WA1</strain>
        <tissue evidence="2">Blood</tissue>
    </source>
</reference>
<dbReference type="GeneID" id="94335480"/>
<proteinExistence type="predicted"/>
<dbReference type="EMBL" id="JALLKP010000145">
    <property type="protein sequence ID" value="KAK2194359.1"/>
    <property type="molecule type" value="Genomic_DNA"/>
</dbReference>
<dbReference type="KEGG" id="bdw:94335480"/>
<accession>A0AAD9PGR5</accession>
<dbReference type="Proteomes" id="UP001214638">
    <property type="component" value="Unassembled WGS sequence"/>
</dbReference>
<gene>
    <name evidence="3" type="ORF">BdWA1_001182</name>
    <name evidence="2" type="ORF">BdWA1_004179</name>
</gene>
<evidence type="ECO:0000313" key="2">
    <source>
        <dbReference type="EMBL" id="KAK2194359.1"/>
    </source>
</evidence>
<name>A0AAD9PGR5_9APIC</name>
<protein>
    <submittedName>
        <fullName evidence="2">Uncharacterized protein</fullName>
    </submittedName>
</protein>
<evidence type="ECO:0000313" key="3">
    <source>
        <dbReference type="EMBL" id="KAK2198173.1"/>
    </source>
</evidence>
<sequence length="135" mass="15049">MSSDDYDDSNSNGSSSESSLDGVITRSSSDYSDVTWNECECPHSGIESYFSPATQKEVAEAAAFHFLHSEKMSLDEFGWDDQDGFFNLAPDSEEHESVPRAYTFNIRRVGNILLPCWSGHEVKKVTEEQVAVHST</sequence>
<organism evidence="2 4">
    <name type="scientific">Babesia duncani</name>
    <dbReference type="NCBI Taxonomy" id="323732"/>
    <lineage>
        <taxon>Eukaryota</taxon>
        <taxon>Sar</taxon>
        <taxon>Alveolata</taxon>
        <taxon>Apicomplexa</taxon>
        <taxon>Aconoidasida</taxon>
        <taxon>Piroplasmida</taxon>
        <taxon>Babesiidae</taxon>
        <taxon>Babesia</taxon>
    </lineage>
</organism>
<evidence type="ECO:0000256" key="1">
    <source>
        <dbReference type="SAM" id="MobiDB-lite"/>
    </source>
</evidence>
<dbReference type="EMBL" id="JALLKP010000001">
    <property type="protein sequence ID" value="KAK2198173.1"/>
    <property type="molecule type" value="Genomic_DNA"/>
</dbReference>
<dbReference type="RefSeq" id="XP_067805015.1">
    <property type="nucleotide sequence ID" value="XM_067946224.1"/>
</dbReference>